<feature type="transmembrane region" description="Helical" evidence="1">
    <location>
        <begin position="76"/>
        <end position="94"/>
    </location>
</feature>
<dbReference type="AlphaFoldDB" id="A0A8K0PDC1"/>
<dbReference type="EMBL" id="JAESVG020000011">
    <property type="protein sequence ID" value="KAG8622918.1"/>
    <property type="molecule type" value="Genomic_DNA"/>
</dbReference>
<evidence type="ECO:0000313" key="2">
    <source>
        <dbReference type="EMBL" id="KAG8622918.1"/>
    </source>
</evidence>
<reference evidence="2" key="1">
    <citation type="submission" date="2021-07" db="EMBL/GenBank/DDBJ databases">
        <title>Elsinoe batatas strain:CRI-CJ2 Genome sequencing and assembly.</title>
        <authorList>
            <person name="Huang L."/>
        </authorList>
    </citation>
    <scope>NUCLEOTIDE SEQUENCE</scope>
    <source>
        <strain evidence="2">CRI-CJ2</strain>
    </source>
</reference>
<sequence>MESKALQVFQQAKPAVFHRQNHTAIVLAANINHDRLPLTPPYASSLLRPAVRITSTRTLRRCSNQWFALISSTFRSLRIILLYILCFILTYLFGFERLRLDSLESIYILGFILLYPVGLMILSVLGFELLYRLISCSDGGRGTQSTEDYLDFGLFLIEPLDRLPQVVVRFSSFFFGYAVLVVLYCLV</sequence>
<comment type="caution">
    <text evidence="2">The sequence shown here is derived from an EMBL/GenBank/DDBJ whole genome shotgun (WGS) entry which is preliminary data.</text>
</comment>
<gene>
    <name evidence="2" type="ORF">KVT40_009235</name>
</gene>
<accession>A0A8K0PDC1</accession>
<evidence type="ECO:0000313" key="3">
    <source>
        <dbReference type="Proteomes" id="UP000809789"/>
    </source>
</evidence>
<protein>
    <recommendedName>
        <fullName evidence="4">Transmembrane protein</fullName>
    </recommendedName>
</protein>
<evidence type="ECO:0000256" key="1">
    <source>
        <dbReference type="SAM" id="Phobius"/>
    </source>
</evidence>
<keyword evidence="1" id="KW-0812">Transmembrane</keyword>
<feature type="transmembrane region" description="Helical" evidence="1">
    <location>
        <begin position="166"/>
        <end position="186"/>
    </location>
</feature>
<keyword evidence="1" id="KW-0472">Membrane</keyword>
<feature type="transmembrane region" description="Helical" evidence="1">
    <location>
        <begin position="106"/>
        <end position="127"/>
    </location>
</feature>
<evidence type="ECO:0008006" key="4">
    <source>
        <dbReference type="Google" id="ProtNLM"/>
    </source>
</evidence>
<name>A0A8K0PDC1_9PEZI</name>
<keyword evidence="1" id="KW-1133">Transmembrane helix</keyword>
<organism evidence="2 3">
    <name type="scientific">Elsinoe batatas</name>
    <dbReference type="NCBI Taxonomy" id="2601811"/>
    <lineage>
        <taxon>Eukaryota</taxon>
        <taxon>Fungi</taxon>
        <taxon>Dikarya</taxon>
        <taxon>Ascomycota</taxon>
        <taxon>Pezizomycotina</taxon>
        <taxon>Dothideomycetes</taxon>
        <taxon>Dothideomycetidae</taxon>
        <taxon>Myriangiales</taxon>
        <taxon>Elsinoaceae</taxon>
        <taxon>Elsinoe</taxon>
    </lineage>
</organism>
<proteinExistence type="predicted"/>
<keyword evidence="3" id="KW-1185">Reference proteome</keyword>
<dbReference type="Proteomes" id="UP000809789">
    <property type="component" value="Unassembled WGS sequence"/>
</dbReference>